<keyword evidence="1" id="KW-1133">Transmembrane helix</keyword>
<dbReference type="AlphaFoldDB" id="A0A1V2GU07"/>
<evidence type="ECO:0000313" key="2">
    <source>
        <dbReference type="EMBL" id="ONG44595.1"/>
    </source>
</evidence>
<proteinExistence type="predicted"/>
<feature type="transmembrane region" description="Helical" evidence="1">
    <location>
        <begin position="44"/>
        <end position="65"/>
    </location>
</feature>
<comment type="caution">
    <text evidence="2">The sequence shown here is derived from an EMBL/GenBank/DDBJ whole genome shotgun (WGS) entry which is preliminary data.</text>
</comment>
<dbReference type="Proteomes" id="UP000188879">
    <property type="component" value="Unassembled WGS sequence"/>
</dbReference>
<keyword evidence="1" id="KW-0472">Membrane</keyword>
<sequence>MGLVAELGPIEQELLVPALDIGGYLALQRALLQPLRRPFFPRGLLRLTLWIGACMLLGLGLGWLSARQGWMGELWLARGDTGQDWRLGGAAVVFAGLGLWMLGLTMGVLLCMRQQMRLLRWLHREAGEMLGAHNLIMGEHAMLWRNASRSVLLPWARVNRLVATPGQLFIVVDQASALWLPEALLAALPDRAGFMAYLESRIPTPLKEARA</sequence>
<organism evidence="2 3">
    <name type="scientific">Teichococcus deserti</name>
    <dbReference type="NCBI Taxonomy" id="1817963"/>
    <lineage>
        <taxon>Bacteria</taxon>
        <taxon>Pseudomonadati</taxon>
        <taxon>Pseudomonadota</taxon>
        <taxon>Alphaproteobacteria</taxon>
        <taxon>Acetobacterales</taxon>
        <taxon>Roseomonadaceae</taxon>
        <taxon>Roseomonas</taxon>
    </lineage>
</organism>
<reference evidence="2 3" key="1">
    <citation type="submission" date="2016-10" db="EMBL/GenBank/DDBJ databases">
        <title>Draft Genome sequence of Roseomonas sp. strain M3.</title>
        <authorList>
            <person name="Subhash Y."/>
            <person name="Lee S."/>
        </authorList>
    </citation>
    <scope>NUCLEOTIDE SEQUENCE [LARGE SCALE GENOMIC DNA]</scope>
    <source>
        <strain evidence="2 3">M3</strain>
    </source>
</reference>
<keyword evidence="3" id="KW-1185">Reference proteome</keyword>
<evidence type="ECO:0000313" key="3">
    <source>
        <dbReference type="Proteomes" id="UP000188879"/>
    </source>
</evidence>
<protein>
    <recommendedName>
        <fullName evidence="4">YcxB-like protein domain-containing protein</fullName>
    </recommendedName>
</protein>
<evidence type="ECO:0000256" key="1">
    <source>
        <dbReference type="SAM" id="Phobius"/>
    </source>
</evidence>
<dbReference type="EMBL" id="MLCO01000421">
    <property type="protein sequence ID" value="ONG44595.1"/>
    <property type="molecule type" value="Genomic_DNA"/>
</dbReference>
<feature type="transmembrane region" description="Helical" evidence="1">
    <location>
        <begin position="85"/>
        <end position="111"/>
    </location>
</feature>
<keyword evidence="1" id="KW-0812">Transmembrane</keyword>
<name>A0A1V2GU07_9PROT</name>
<evidence type="ECO:0008006" key="4">
    <source>
        <dbReference type="Google" id="ProtNLM"/>
    </source>
</evidence>
<gene>
    <name evidence="2" type="ORF">BKE38_28040</name>
</gene>
<dbReference type="RefSeq" id="WP_076960506.1">
    <property type="nucleotide sequence ID" value="NZ_MLCO01000421.1"/>
</dbReference>
<dbReference type="OrthoDB" id="6638528at2"/>
<accession>A0A1V2GU07</accession>